<dbReference type="Pfam" id="PF02482">
    <property type="entry name" value="Ribosomal_S30AE"/>
    <property type="match status" value="1"/>
</dbReference>
<sequence length="95" mass="10898">MRVNVSARHFKASDKLQEFATGEVMRLQKYFDNITSGDIVLSWQKGSKSTEIILNVNGTKLTANEDSHDFYKGIPKTVGKLESQLRKYKAKLYKR</sequence>
<evidence type="ECO:0000313" key="2">
    <source>
        <dbReference type="Proteomes" id="UP000319619"/>
    </source>
</evidence>
<reference evidence="1 2" key="1">
    <citation type="submission" date="2017-06" db="EMBL/GenBank/DDBJ databases">
        <title>Novel microbial phyla capable of carbon fixation and sulfur reduction in deep-sea sediments.</title>
        <authorList>
            <person name="Huang J."/>
            <person name="Baker B."/>
            <person name="Wang Y."/>
        </authorList>
    </citation>
    <scope>NUCLEOTIDE SEQUENCE [LARGE SCALE GENOMIC DNA]</scope>
    <source>
        <strain evidence="1">B3_LCP</strain>
    </source>
</reference>
<dbReference type="AlphaFoldDB" id="A0A532V2T4"/>
<dbReference type="CDD" id="cd00552">
    <property type="entry name" value="RaiA"/>
    <property type="match status" value="1"/>
</dbReference>
<dbReference type="EMBL" id="NJBN01000002">
    <property type="protein sequence ID" value="TKJ41531.1"/>
    <property type="molecule type" value="Genomic_DNA"/>
</dbReference>
<dbReference type="InterPro" id="IPR003489">
    <property type="entry name" value="RHF/RaiA"/>
</dbReference>
<dbReference type="Proteomes" id="UP000319619">
    <property type="component" value="Unassembled WGS sequence"/>
</dbReference>
<dbReference type="NCBIfam" id="TIGR00741">
    <property type="entry name" value="yfiA"/>
    <property type="match status" value="1"/>
</dbReference>
<comment type="caution">
    <text evidence="1">The sequence shown here is derived from an EMBL/GenBank/DDBJ whole genome shotgun (WGS) entry which is preliminary data.</text>
</comment>
<proteinExistence type="predicted"/>
<accession>A0A532V2T4</accession>
<dbReference type="Gene3D" id="3.30.160.100">
    <property type="entry name" value="Ribosome hibernation promotion factor-like"/>
    <property type="match status" value="1"/>
</dbReference>
<dbReference type="SUPFAM" id="SSF69754">
    <property type="entry name" value="Ribosome binding protein Y (YfiA homologue)"/>
    <property type="match status" value="1"/>
</dbReference>
<protein>
    <submittedName>
        <fullName evidence="1">Ribosomal subunit interface protein</fullName>
    </submittedName>
</protein>
<name>A0A532V2T4_UNCL8</name>
<evidence type="ECO:0000313" key="1">
    <source>
        <dbReference type="EMBL" id="TKJ41531.1"/>
    </source>
</evidence>
<dbReference type="InterPro" id="IPR036567">
    <property type="entry name" value="RHF-like"/>
</dbReference>
<gene>
    <name evidence="1" type="primary">raiA</name>
    <name evidence="1" type="ORF">CEE37_02920</name>
</gene>
<organism evidence="1 2">
    <name type="scientific">candidate division LCP-89 bacterium B3_LCP</name>
    <dbReference type="NCBI Taxonomy" id="2012998"/>
    <lineage>
        <taxon>Bacteria</taxon>
        <taxon>Pseudomonadati</taxon>
        <taxon>Bacteria division LCP-89</taxon>
    </lineage>
</organism>